<evidence type="ECO:0000256" key="1">
    <source>
        <dbReference type="SAM" id="MobiDB-lite"/>
    </source>
</evidence>
<feature type="compositionally biased region" description="Basic and acidic residues" evidence="1">
    <location>
        <begin position="122"/>
        <end position="131"/>
    </location>
</feature>
<feature type="compositionally biased region" description="Polar residues" evidence="1">
    <location>
        <begin position="548"/>
        <end position="561"/>
    </location>
</feature>
<evidence type="ECO:0000313" key="4">
    <source>
        <dbReference type="Proteomes" id="UP001491310"/>
    </source>
</evidence>
<dbReference type="Proteomes" id="UP001491310">
    <property type="component" value="Unassembled WGS sequence"/>
</dbReference>
<feature type="compositionally biased region" description="Low complexity" evidence="1">
    <location>
        <begin position="448"/>
        <end position="459"/>
    </location>
</feature>
<evidence type="ECO:0000259" key="2">
    <source>
        <dbReference type="SMART" id="SM00257"/>
    </source>
</evidence>
<dbReference type="Pfam" id="PF01476">
    <property type="entry name" value="LysM"/>
    <property type="match status" value="1"/>
</dbReference>
<feature type="compositionally biased region" description="Polar residues" evidence="1">
    <location>
        <begin position="664"/>
        <end position="676"/>
    </location>
</feature>
<proteinExistence type="predicted"/>
<dbReference type="InterPro" id="IPR018392">
    <property type="entry name" value="LysM"/>
</dbReference>
<dbReference type="Gene3D" id="3.10.350.10">
    <property type="entry name" value="LysM domain"/>
    <property type="match status" value="1"/>
</dbReference>
<dbReference type="CDD" id="cd00118">
    <property type="entry name" value="LysM"/>
    <property type="match status" value="1"/>
</dbReference>
<protein>
    <recommendedName>
        <fullName evidence="2">LysM domain-containing protein</fullName>
    </recommendedName>
</protein>
<feature type="domain" description="LysM" evidence="2">
    <location>
        <begin position="39"/>
        <end position="81"/>
    </location>
</feature>
<feature type="region of interest" description="Disordered" evidence="1">
    <location>
        <begin position="114"/>
        <end position="139"/>
    </location>
</feature>
<feature type="compositionally biased region" description="Basic and acidic residues" evidence="1">
    <location>
        <begin position="470"/>
        <end position="488"/>
    </location>
</feature>
<organism evidence="3 4">
    <name type="scientific">Coccomyxa subellipsoidea</name>
    <dbReference type="NCBI Taxonomy" id="248742"/>
    <lineage>
        <taxon>Eukaryota</taxon>
        <taxon>Viridiplantae</taxon>
        <taxon>Chlorophyta</taxon>
        <taxon>core chlorophytes</taxon>
        <taxon>Trebouxiophyceae</taxon>
        <taxon>Trebouxiophyceae incertae sedis</taxon>
        <taxon>Coccomyxaceae</taxon>
        <taxon>Coccomyxa</taxon>
    </lineage>
</organism>
<feature type="compositionally biased region" description="Gly residues" evidence="1">
    <location>
        <begin position="497"/>
        <end position="509"/>
    </location>
</feature>
<name>A0ABR2Z5M5_9CHLO</name>
<dbReference type="InterPro" id="IPR036779">
    <property type="entry name" value="LysM_dom_sf"/>
</dbReference>
<feature type="compositionally biased region" description="Basic and acidic residues" evidence="1">
    <location>
        <begin position="618"/>
        <end position="662"/>
    </location>
</feature>
<comment type="caution">
    <text evidence="3">The sequence shown here is derived from an EMBL/GenBank/DDBJ whole genome shotgun (WGS) entry which is preliminary data.</text>
</comment>
<evidence type="ECO:0000313" key="3">
    <source>
        <dbReference type="EMBL" id="KAK9918754.1"/>
    </source>
</evidence>
<dbReference type="SMART" id="SM00257">
    <property type="entry name" value="LysM"/>
    <property type="match status" value="1"/>
</dbReference>
<feature type="compositionally biased region" description="Low complexity" evidence="1">
    <location>
        <begin position="226"/>
        <end position="236"/>
    </location>
</feature>
<feature type="region of interest" description="Disordered" evidence="1">
    <location>
        <begin position="448"/>
        <end position="718"/>
    </location>
</feature>
<feature type="region of interest" description="Disordered" evidence="1">
    <location>
        <begin position="207"/>
        <end position="264"/>
    </location>
</feature>
<reference evidence="3 4" key="1">
    <citation type="journal article" date="2024" name="Nat. Commun.">
        <title>Phylogenomics reveals the evolutionary origins of lichenization in chlorophyte algae.</title>
        <authorList>
            <person name="Puginier C."/>
            <person name="Libourel C."/>
            <person name="Otte J."/>
            <person name="Skaloud P."/>
            <person name="Haon M."/>
            <person name="Grisel S."/>
            <person name="Petersen M."/>
            <person name="Berrin J.G."/>
            <person name="Delaux P.M."/>
            <person name="Dal Grande F."/>
            <person name="Keller J."/>
        </authorList>
    </citation>
    <scope>NUCLEOTIDE SEQUENCE [LARGE SCALE GENOMIC DNA]</scope>
    <source>
        <strain evidence="3 4">SAG 216-7</strain>
    </source>
</reference>
<feature type="compositionally biased region" description="Low complexity" evidence="1">
    <location>
        <begin position="694"/>
        <end position="713"/>
    </location>
</feature>
<dbReference type="EMBL" id="JALJOT010000001">
    <property type="protein sequence ID" value="KAK9918754.1"/>
    <property type="molecule type" value="Genomic_DNA"/>
</dbReference>
<sequence length="841" mass="90266">MPVSNFSSLFISATPKCRARNNGPKEESGLPPPPDVIVELKVDKGDTLEGLAQMYHLPYEKLLAANKGRAKVKAGDKLRFSIPLPRDQEELRQLLTPTKEIIREALLERAAETGQHTVGGRGDGEQNEREGAFQGVGPAGSEHTFVTTAKYLGSSGGKLLLLGLAAFALVRLGGKLTGRDKAAAAKYGAAWPTIDDADLTTRFRLKQPEGNAANAPVRGNRGGEASTSMSSTMHSTADSRAAPTSQNSASASDEAESETGREAWSSEDPAWLALPAVHYAMLPGNQQPCFRVALGHTDTRAWLAWEDPGDLRRLLSCMEANGLVPDPTAVRIVACPPYEYLQTAEHNGRPVGFIPKTTLIEEAWHDEQLMEALVAAAQVVPRQPSGDPSSAQSILARWRQRTGLSVDENKVLSSRAWEVRSIDEEEEGDESDSLDGGRVIEAFTEPIQDPDSSAQQPPQHEQPTNNKKSSAHDAAEQDAEKEVDDRTVWQRLRGMKRGGGAKTGDGRAGQNGVDRGGRLSARRILERSTSKKGGTGGTDAFAEMLGLSSGTKDMPTQQTRPQEMEQPRPAGPHVPKQDQQLHQASSPGNQQSGAALGGAWQVPGSDDVSGSPGGGADVDSRSRQYAEILGKQRDVAGSHNHLDKVRRESQPFEFNDKEDDRGVASSTESPATSQGPASDWAQAARRGQRLTDLTADATARQQQSQTQKQNAGANGTGTSAEWMRLPMVCVPVREFRDGGYGFLTAETAAAVDGRDAAAARPAIVGFADRGDAQQVQWLWDCWPQTEDGANRVLPLPPTKLQSVAEEQGFAVVVFPKGQLPLRPGMSEQELGAVFTAYASSQ</sequence>
<accession>A0ABR2Z5M5</accession>
<keyword evidence="4" id="KW-1185">Reference proteome</keyword>
<feature type="compositionally biased region" description="Polar residues" evidence="1">
    <location>
        <begin position="577"/>
        <end position="593"/>
    </location>
</feature>
<gene>
    <name evidence="3" type="ORF">WJX75_006613</name>
</gene>